<comment type="similarity">
    <text evidence="2 9">Belongs to the V-ATPase 116 kDa subunit family.</text>
</comment>
<feature type="transmembrane region" description="Helical" evidence="9">
    <location>
        <begin position="754"/>
        <end position="777"/>
    </location>
</feature>
<dbReference type="PANTHER" id="PTHR11629">
    <property type="entry name" value="VACUOLAR PROTON ATPASES"/>
    <property type="match status" value="1"/>
</dbReference>
<dbReference type="InterPro" id="IPR026028">
    <property type="entry name" value="V-type_ATPase_116kDa_su_euka"/>
</dbReference>
<feature type="transmembrane region" description="Helical" evidence="9">
    <location>
        <begin position="642"/>
        <end position="665"/>
    </location>
</feature>
<comment type="subcellular location">
    <subcellularLocation>
        <location evidence="1">Membrane</location>
        <topology evidence="1">Multi-pass membrane protein</topology>
    </subcellularLocation>
</comment>
<evidence type="ECO:0000256" key="2">
    <source>
        <dbReference type="ARBA" id="ARBA00009904"/>
    </source>
</evidence>
<keyword evidence="8 9" id="KW-0472">Membrane</keyword>
<evidence type="ECO:0000256" key="10">
    <source>
        <dbReference type="SAM" id="Coils"/>
    </source>
</evidence>
<feature type="transmembrane region" description="Helical" evidence="9">
    <location>
        <begin position="583"/>
        <end position="606"/>
    </location>
</feature>
<organism evidence="11">
    <name type="scientific">Noctiluca scintillans</name>
    <name type="common">Sea sparkle</name>
    <name type="synonym">Red tide dinoflagellate</name>
    <dbReference type="NCBI Taxonomy" id="2966"/>
    <lineage>
        <taxon>Eukaryota</taxon>
        <taxon>Sar</taxon>
        <taxon>Alveolata</taxon>
        <taxon>Dinophyceae</taxon>
        <taxon>Noctilucales</taxon>
        <taxon>Noctilucaceae</taxon>
        <taxon>Noctiluca</taxon>
    </lineage>
</organism>
<gene>
    <name evidence="11" type="ORF">NSCI0253_LOCUS31827</name>
</gene>
<feature type="coiled-coil region" evidence="10">
    <location>
        <begin position="269"/>
        <end position="296"/>
    </location>
</feature>
<comment type="function">
    <text evidence="9">Essential component of the vacuolar proton pump (V-ATPase), a multimeric enzyme that catalyzes the translocation of protons across the membranes. Required for assembly and activity of the V-ATPase.</text>
</comment>
<dbReference type="InterPro" id="IPR002490">
    <property type="entry name" value="V-ATPase_116kDa_su"/>
</dbReference>
<dbReference type="PANTHER" id="PTHR11629:SF63">
    <property type="entry name" value="V-TYPE PROTON ATPASE SUBUNIT A"/>
    <property type="match status" value="1"/>
</dbReference>
<evidence type="ECO:0000256" key="1">
    <source>
        <dbReference type="ARBA" id="ARBA00004141"/>
    </source>
</evidence>
<evidence type="ECO:0000256" key="8">
    <source>
        <dbReference type="ARBA" id="ARBA00023136"/>
    </source>
</evidence>
<keyword evidence="4 9" id="KW-0812">Transmembrane</keyword>
<dbReference type="GO" id="GO:0000220">
    <property type="term" value="C:vacuolar proton-transporting V-type ATPase, V0 domain"/>
    <property type="evidence" value="ECO:0007669"/>
    <property type="project" value="InterPro"/>
</dbReference>
<keyword evidence="6 9" id="KW-1133">Transmembrane helix</keyword>
<feature type="transmembrane region" description="Helical" evidence="9">
    <location>
        <begin position="553"/>
        <end position="571"/>
    </location>
</feature>
<evidence type="ECO:0000256" key="7">
    <source>
        <dbReference type="ARBA" id="ARBA00023065"/>
    </source>
</evidence>
<dbReference type="AlphaFoldDB" id="A0A7S1AKS5"/>
<evidence type="ECO:0000313" key="11">
    <source>
        <dbReference type="EMBL" id="CAD8857475.1"/>
    </source>
</evidence>
<reference evidence="11" key="1">
    <citation type="submission" date="2021-01" db="EMBL/GenBank/DDBJ databases">
        <authorList>
            <person name="Corre E."/>
            <person name="Pelletier E."/>
            <person name="Niang G."/>
            <person name="Scheremetjew M."/>
            <person name="Finn R."/>
            <person name="Kale V."/>
            <person name="Holt S."/>
            <person name="Cochrane G."/>
            <person name="Meng A."/>
            <person name="Brown T."/>
            <person name="Cohen L."/>
        </authorList>
    </citation>
    <scope>NUCLEOTIDE SEQUENCE</scope>
</reference>
<name>A0A7S1AKS5_NOCSC</name>
<evidence type="ECO:0000256" key="6">
    <source>
        <dbReference type="ARBA" id="ARBA00022989"/>
    </source>
</evidence>
<evidence type="ECO:0000256" key="3">
    <source>
        <dbReference type="ARBA" id="ARBA00022448"/>
    </source>
</evidence>
<dbReference type="GO" id="GO:0007035">
    <property type="term" value="P:vacuolar acidification"/>
    <property type="evidence" value="ECO:0007669"/>
    <property type="project" value="TreeGrafter"/>
</dbReference>
<feature type="transmembrane region" description="Helical" evidence="9">
    <location>
        <begin position="425"/>
        <end position="451"/>
    </location>
</feature>
<dbReference type="PIRSF" id="PIRSF001293">
    <property type="entry name" value="ATP6V0A1"/>
    <property type="match status" value="1"/>
</dbReference>
<keyword evidence="10" id="KW-0175">Coiled coil</keyword>
<feature type="transmembrane region" description="Helical" evidence="9">
    <location>
        <begin position="463"/>
        <end position="482"/>
    </location>
</feature>
<dbReference type="Pfam" id="PF01496">
    <property type="entry name" value="V_ATPase_I"/>
    <property type="match status" value="1"/>
</dbReference>
<proteinExistence type="inferred from homology"/>
<evidence type="ECO:0000256" key="5">
    <source>
        <dbReference type="ARBA" id="ARBA00022781"/>
    </source>
</evidence>
<protein>
    <recommendedName>
        <fullName evidence="9">V-type proton ATPase subunit a</fullName>
    </recommendedName>
</protein>
<dbReference type="EMBL" id="HBFQ01044896">
    <property type="protein sequence ID" value="CAD8857475.1"/>
    <property type="molecule type" value="Transcribed_RNA"/>
</dbReference>
<keyword evidence="5 9" id="KW-0375">Hydrogen ion transport</keyword>
<accession>A0A7S1AKS5</accession>
<keyword evidence="7 9" id="KW-0406">Ion transport</keyword>
<sequence length="822" mass="93670">MGILRSEKMRHGILMLPADRARHFVDQIGAKSRIQFEDMNAQGMQRPYKTYIQRIDEMERIIRFLFDELERVPDAEVTTGKLDDFLLHSGDYRLDDVEGQLKKFYKDFVQMKEHNTKLLEKRNAALEERFVLQTAVTSMSLPPRGMALRGSEQFEFSASRSLLGEESVARRGASNSPMFGTVAGVISQESQDLFARALFRTTRGNTFTHFEPIQGAMEDPKTRKPVFKSVFVVYFQDARIGQMTSAMSEKIRKVCSSFGVSTYAWPASKESSEQSRRTLEAQVEDMNAMVQAHEHMVYSEAAYLLEQPRRFSNSLIEEWRQFCVKEKSIYATLNHFDNSSMHLRADCWFPEEEEDSIRKGIVALNTQCQSTAMLVADRVPTKKTPPTYIKTTDFTRPFQDLVDTYGLPRYREANPTLLTIVTFPFLFGVMFGDIGHGLGLMAVGLASILYADRIKDIPHLETFYFARYMLFMMGFFATYAGFMYNDFLSLGLNIFGSHYATGHETGGARTEVFDPSFDAANSGGSGPYPFGVDPVWHGATNELVFMNSMKMKTSIVLGVTHMFVGLVMRCINKIHERNAIDFFCECIPMVIFMLSFFGFMVFQILYKWVTPLESPPSIINSMIAMAMFGTDPSPMFGSTLPFNLMVITMLTVPVMLIPKPLLLYLRHSGRSTHERLPDEESIELESEHDSFEIGEVVIHQVIETIEYVLGTVSHTASYLRLWALSLAHQQLALVFFQKTLSAAMVLSFPVNSFALYFVAFPLWLGITIGILMGMDIMECFLHTLRLHWVEYQTKFYHGDGHAFRPFRHRSIQEQADLTKASG</sequence>
<keyword evidence="3 9" id="KW-0813">Transport</keyword>
<dbReference type="GO" id="GO:0051117">
    <property type="term" value="F:ATPase binding"/>
    <property type="evidence" value="ECO:0007669"/>
    <property type="project" value="TreeGrafter"/>
</dbReference>
<dbReference type="GO" id="GO:0046961">
    <property type="term" value="F:proton-transporting ATPase activity, rotational mechanism"/>
    <property type="evidence" value="ECO:0007669"/>
    <property type="project" value="InterPro"/>
</dbReference>
<evidence type="ECO:0000256" key="9">
    <source>
        <dbReference type="RuleBase" id="RU361189"/>
    </source>
</evidence>
<evidence type="ECO:0000256" key="4">
    <source>
        <dbReference type="ARBA" id="ARBA00022692"/>
    </source>
</evidence>